<dbReference type="InterPro" id="IPR001296">
    <property type="entry name" value="Glyco_trans_1"/>
</dbReference>
<proteinExistence type="predicted"/>
<feature type="domain" description="Glycosyl transferase family 1" evidence="1">
    <location>
        <begin position="182"/>
        <end position="311"/>
    </location>
</feature>
<keyword evidence="2" id="KW-0808">Transferase</keyword>
<dbReference type="PANTHER" id="PTHR46656:SF3">
    <property type="entry name" value="PUTATIVE-RELATED"/>
    <property type="match status" value="1"/>
</dbReference>
<organism evidence="2">
    <name type="scientific">Candidatus Kentrum sp. DK</name>
    <dbReference type="NCBI Taxonomy" id="2126562"/>
    <lineage>
        <taxon>Bacteria</taxon>
        <taxon>Pseudomonadati</taxon>
        <taxon>Pseudomonadota</taxon>
        <taxon>Gammaproteobacteria</taxon>
        <taxon>Candidatus Kentrum</taxon>
    </lineage>
</organism>
<dbReference type="Pfam" id="PF00534">
    <property type="entry name" value="Glycos_transf_1"/>
    <property type="match status" value="1"/>
</dbReference>
<evidence type="ECO:0000313" key="2">
    <source>
        <dbReference type="EMBL" id="VFJ56087.1"/>
    </source>
</evidence>
<dbReference type="SUPFAM" id="SSF53756">
    <property type="entry name" value="UDP-Glycosyltransferase/glycogen phosphorylase"/>
    <property type="match status" value="1"/>
</dbReference>
<dbReference type="GO" id="GO:0016757">
    <property type="term" value="F:glycosyltransferase activity"/>
    <property type="evidence" value="ECO:0007669"/>
    <property type="project" value="InterPro"/>
</dbReference>
<protein>
    <submittedName>
        <fullName evidence="2">Glycosyltransferase involved in cell wall bisynthesis</fullName>
    </submittedName>
</protein>
<name>A0A450SQ93_9GAMM</name>
<sequence length="400" mass="45304">MGLLYRQVRNHLPSYSLFHASCFLLPTASGKSIAGIPLGLSSITSTEIHMESSNYIRLSEDTYILQTYKGQYDGLSYVSSRLTKGCPDDRGDPVPGKRKKVLIPDTPHVHIKCLDSNDINVCYTTFETDHLPPHWTDILNRHYQGCIVPHPAVKKIFARSGVTIPTFVAHQGYTRLPRSPAGHLSPKQSFTVGFLGVPQARKNLHKLFDACRGLVQDGQIPELKLAVHAATYYDELDPAWFDTMKREDFVVYSEGKKTEQELAAWYGNLSAYCFPSSGEGWSFTPRESLYLGVPTILSDIPVHRELIRSGYCQPIPHRGLAPALYDHLENGKRTKIAYGRWRDIQTEDVRQSIWDVYRDYPAFLEKAAEGSRWIAGKWKNEDSLRRVRVIMDGISCYNPP</sequence>
<dbReference type="PANTHER" id="PTHR46656">
    <property type="entry name" value="PUTATIVE-RELATED"/>
    <property type="match status" value="1"/>
</dbReference>
<reference evidence="2" key="1">
    <citation type="submission" date="2019-02" db="EMBL/GenBank/DDBJ databases">
        <authorList>
            <person name="Gruber-Vodicka R. H."/>
            <person name="Seah K. B. B."/>
        </authorList>
    </citation>
    <scope>NUCLEOTIDE SEQUENCE</scope>
    <source>
        <strain evidence="2">BECK_DK161</strain>
    </source>
</reference>
<dbReference type="EMBL" id="CAADEY010000052">
    <property type="protein sequence ID" value="VFJ56087.1"/>
    <property type="molecule type" value="Genomic_DNA"/>
</dbReference>
<dbReference type="AlphaFoldDB" id="A0A450SQ93"/>
<dbReference type="Gene3D" id="3.40.50.2000">
    <property type="entry name" value="Glycogen Phosphorylase B"/>
    <property type="match status" value="1"/>
</dbReference>
<gene>
    <name evidence="2" type="ORF">BECKDK2373C_GA0170839_105210</name>
</gene>
<accession>A0A450SQ93</accession>
<evidence type="ECO:0000259" key="1">
    <source>
        <dbReference type="Pfam" id="PF00534"/>
    </source>
</evidence>